<sequence length="290" mass="30793">MGAQTKNGCGSPPFCAASSCWPADPALRLGLTVFGYITLPVWIVPALIICLSIWCIKGCTCVSQAGASTTTATSGTTATTGTAATTGTTGGVKLGIVIVAVAAGGITGAAVTGGVIAGIVIAVKAIIDCLELYQKDSSLPSGVYMLNPPNISAFNAYCDMETDGGGWTVFQRRINGNLPFYNNSWNEYKVGFNDGLENNLWLGNDIIHVLSTKDANVELRIDLWGDRNPHAYYPNGYCGWWFPDDDCAAAALNGKYVPQNEVQDYGYVWNTGTGSIYPVQSRMMLRSLAQ</sequence>
<dbReference type="Pfam" id="PF00147">
    <property type="entry name" value="Fibrinogen_C"/>
    <property type="match status" value="1"/>
</dbReference>
<keyword evidence="1" id="KW-0812">Transmembrane</keyword>
<evidence type="ECO:0000259" key="2">
    <source>
        <dbReference type="PROSITE" id="PS51406"/>
    </source>
</evidence>
<dbReference type="PROSITE" id="PS51406">
    <property type="entry name" value="FIBRINOGEN_C_2"/>
    <property type="match status" value="1"/>
</dbReference>
<dbReference type="GO" id="GO:0005615">
    <property type="term" value="C:extracellular space"/>
    <property type="evidence" value="ECO:0007669"/>
    <property type="project" value="TreeGrafter"/>
</dbReference>
<dbReference type="SUPFAM" id="SSF56496">
    <property type="entry name" value="Fibrinogen C-terminal domain-like"/>
    <property type="match status" value="1"/>
</dbReference>
<dbReference type="PROSITE" id="PS51257">
    <property type="entry name" value="PROKAR_LIPOPROTEIN"/>
    <property type="match status" value="1"/>
</dbReference>
<keyword evidence="3" id="KW-1185">Reference proteome</keyword>
<dbReference type="InterPro" id="IPR050373">
    <property type="entry name" value="Fibrinogen_C-term_domain"/>
</dbReference>
<evidence type="ECO:0000313" key="3">
    <source>
        <dbReference type="Proteomes" id="UP000887566"/>
    </source>
</evidence>
<name>A0A914V4N0_9BILA</name>
<dbReference type="InterPro" id="IPR002181">
    <property type="entry name" value="Fibrinogen_a/b/g_C_dom"/>
</dbReference>
<dbReference type="Proteomes" id="UP000887566">
    <property type="component" value="Unplaced"/>
</dbReference>
<dbReference type="WBParaSite" id="PSAMB.scaffold1512size30537.g13572.t1">
    <property type="protein sequence ID" value="PSAMB.scaffold1512size30537.g13572.t1"/>
    <property type="gene ID" value="PSAMB.scaffold1512size30537.g13572"/>
</dbReference>
<accession>A0A914V4N0</accession>
<dbReference type="InterPro" id="IPR014716">
    <property type="entry name" value="Fibrinogen_a/b/g_C_1"/>
</dbReference>
<feature type="domain" description="Fibrinogen C-terminal" evidence="2">
    <location>
        <begin position="120"/>
        <end position="233"/>
    </location>
</feature>
<dbReference type="SMART" id="SM00186">
    <property type="entry name" value="FBG"/>
    <property type="match status" value="1"/>
</dbReference>
<dbReference type="AlphaFoldDB" id="A0A914V4N0"/>
<dbReference type="InterPro" id="IPR036056">
    <property type="entry name" value="Fibrinogen-like_C"/>
</dbReference>
<evidence type="ECO:0000313" key="4">
    <source>
        <dbReference type="WBParaSite" id="PSAMB.scaffold1512size30537.g13572.t1"/>
    </source>
</evidence>
<keyword evidence="1" id="KW-0472">Membrane</keyword>
<proteinExistence type="predicted"/>
<keyword evidence="1" id="KW-1133">Transmembrane helix</keyword>
<dbReference type="PANTHER" id="PTHR19143">
    <property type="entry name" value="FIBRINOGEN/TENASCIN/ANGIOPOEITIN"/>
    <property type="match status" value="1"/>
</dbReference>
<dbReference type="NCBIfam" id="NF040941">
    <property type="entry name" value="GGGWT_bact"/>
    <property type="match status" value="1"/>
</dbReference>
<feature type="transmembrane region" description="Helical" evidence="1">
    <location>
        <begin position="33"/>
        <end position="54"/>
    </location>
</feature>
<organism evidence="3 4">
    <name type="scientific">Plectus sambesii</name>
    <dbReference type="NCBI Taxonomy" id="2011161"/>
    <lineage>
        <taxon>Eukaryota</taxon>
        <taxon>Metazoa</taxon>
        <taxon>Ecdysozoa</taxon>
        <taxon>Nematoda</taxon>
        <taxon>Chromadorea</taxon>
        <taxon>Plectida</taxon>
        <taxon>Plectina</taxon>
        <taxon>Plectoidea</taxon>
        <taxon>Plectidae</taxon>
        <taxon>Plectus</taxon>
    </lineage>
</organism>
<protein>
    <submittedName>
        <fullName evidence="4">Fibrinogen C-terminal domain-containing protein</fullName>
    </submittedName>
</protein>
<reference evidence="4" key="1">
    <citation type="submission" date="2022-11" db="UniProtKB">
        <authorList>
            <consortium name="WormBaseParasite"/>
        </authorList>
    </citation>
    <scope>IDENTIFICATION</scope>
</reference>
<evidence type="ECO:0000256" key="1">
    <source>
        <dbReference type="SAM" id="Phobius"/>
    </source>
</evidence>
<dbReference type="Gene3D" id="3.90.215.10">
    <property type="entry name" value="Gamma Fibrinogen, chain A, domain 1"/>
    <property type="match status" value="2"/>
</dbReference>